<dbReference type="EMBL" id="CP109135">
    <property type="protein sequence ID" value="WSD21505.1"/>
    <property type="molecule type" value="Genomic_DNA"/>
</dbReference>
<evidence type="ECO:0000313" key="4">
    <source>
        <dbReference type="Proteomes" id="UP001340816"/>
    </source>
</evidence>
<dbReference type="SUPFAM" id="SSF53590">
    <property type="entry name" value="Nucleoside hydrolase"/>
    <property type="match status" value="1"/>
</dbReference>
<accession>A0ABZ1HW04</accession>
<keyword evidence="4" id="KW-1185">Reference proteome</keyword>
<evidence type="ECO:0000259" key="1">
    <source>
        <dbReference type="Pfam" id="PF07632"/>
    </source>
</evidence>
<dbReference type="Gene3D" id="2.60.40.10">
    <property type="entry name" value="Immunoglobulins"/>
    <property type="match status" value="1"/>
</dbReference>
<protein>
    <submittedName>
        <fullName evidence="3">DUF1593 domain-containing protein</fullName>
    </submittedName>
</protein>
<feature type="domain" description="Cellulose-binding Sde182 nucleoside hydrolase-like" evidence="1">
    <location>
        <begin position="1"/>
        <end position="257"/>
    </location>
</feature>
<dbReference type="InterPro" id="IPR011483">
    <property type="entry name" value="Sde182_NH-like"/>
</dbReference>
<sequence length="651" mass="71427">MTDGEVDDRSSMIRFLMYASDVDVEGIVQVNSRWQQHGHSDEGWIDTEYADYAKILPNLRVHNRNYPSVDYLKSVTRIGNETQADLMLPPPDMTTKNTPGEKLIIQKLLSHDPRPIQFQCWGGCNTLASALWTLQTKYSAHDYKRAVAKTYVYGIWYQDDGGRWIQNHVPKAHIFESFQWTNVWNYGSLTGPAPQDVRNYMTSDWLDTNVKTGHGPLGAYYPQTYVSEGDSVSFLPNVANGLQDATFDFTLPSWGGRAAVDAPCLRPNHYTDWSLKDDGDPKKTYWRWIPAAQNDFAARMDWAVTDKYRDANHAPVARAADQLRRTVRPGSTVTLNVSPSSDPDGDRLSYSFWQYGDADSAATNVSIKDATKPKASFLVPNEPGKQIQVIAEVKDDGTPALTSYQRYIFTIGGKSPSKPACPSADAVAWNSPETISSAKDVITRGSLVRAANLTADTAGFNTATTVNGVKFEAAPFVGDTTNLANGDTIVSTDNAARGASTGLGGDDAAPFGALPPEYKALLRTGYYNNAPTDVTAISNNVKERAGQTLTLNNLKVGQKYQLQFWVNDYRIGAEGANPKADFTTVLDDGNRRVSLQNNTQNVQGGTGQYVTGTFVATGTSKTFNLAGNNAKESSNNRSAVFNAYQLRALSR</sequence>
<dbReference type="InterPro" id="IPR036452">
    <property type="entry name" value="Ribo_hydro-like"/>
</dbReference>
<dbReference type="InterPro" id="IPR013783">
    <property type="entry name" value="Ig-like_fold"/>
</dbReference>
<proteinExistence type="predicted"/>
<dbReference type="Pfam" id="PF21027">
    <property type="entry name" value="Sde0182_C"/>
    <property type="match status" value="1"/>
</dbReference>
<dbReference type="Proteomes" id="UP001340816">
    <property type="component" value="Chromosome"/>
</dbReference>
<gene>
    <name evidence="3" type="ORF">OHB35_14690</name>
</gene>
<feature type="domain" description="Cellulose-binding Sde182 C-terminal" evidence="2">
    <location>
        <begin position="332"/>
        <end position="410"/>
    </location>
</feature>
<evidence type="ECO:0000259" key="2">
    <source>
        <dbReference type="Pfam" id="PF21027"/>
    </source>
</evidence>
<name>A0ABZ1HW04_STRPH</name>
<organism evidence="3 4">
    <name type="scientific">Streptomyces phaeochromogenes</name>
    <dbReference type="NCBI Taxonomy" id="1923"/>
    <lineage>
        <taxon>Bacteria</taxon>
        <taxon>Bacillati</taxon>
        <taxon>Actinomycetota</taxon>
        <taxon>Actinomycetes</taxon>
        <taxon>Kitasatosporales</taxon>
        <taxon>Streptomycetaceae</taxon>
        <taxon>Streptomyces</taxon>
        <taxon>Streptomyces phaeochromogenes group</taxon>
    </lineage>
</organism>
<dbReference type="InterPro" id="IPR048527">
    <property type="entry name" value="Sde182_C"/>
</dbReference>
<evidence type="ECO:0000313" key="3">
    <source>
        <dbReference type="EMBL" id="WSD21505.1"/>
    </source>
</evidence>
<dbReference type="RefSeq" id="WP_326762925.1">
    <property type="nucleotide sequence ID" value="NZ_CP109135.1"/>
</dbReference>
<dbReference type="Gene3D" id="3.90.245.10">
    <property type="entry name" value="Ribonucleoside hydrolase-like"/>
    <property type="match status" value="1"/>
</dbReference>
<dbReference type="Pfam" id="PF07632">
    <property type="entry name" value="Sde182_NH-like"/>
    <property type="match status" value="1"/>
</dbReference>
<reference evidence="3 4" key="1">
    <citation type="submission" date="2022-10" db="EMBL/GenBank/DDBJ databases">
        <title>The complete genomes of actinobacterial strains from the NBC collection.</title>
        <authorList>
            <person name="Joergensen T.S."/>
            <person name="Alvarez Arevalo M."/>
            <person name="Sterndorff E.B."/>
            <person name="Faurdal D."/>
            <person name="Vuksanovic O."/>
            <person name="Mourched A.-S."/>
            <person name="Charusanti P."/>
            <person name="Shaw S."/>
            <person name="Blin K."/>
            <person name="Weber T."/>
        </authorList>
    </citation>
    <scope>NUCLEOTIDE SEQUENCE [LARGE SCALE GENOMIC DNA]</scope>
    <source>
        <strain evidence="3 4">NBC 01752</strain>
    </source>
</reference>